<dbReference type="InterPro" id="IPR013325">
    <property type="entry name" value="RNA_pol_sigma_r2"/>
</dbReference>
<reference evidence="7" key="1">
    <citation type="submission" date="2023-07" db="EMBL/GenBank/DDBJ databases">
        <title>Sorghum-associated microbial communities from plants grown in Nebraska, USA.</title>
        <authorList>
            <person name="Schachtman D."/>
        </authorList>
    </citation>
    <scope>NUCLEOTIDE SEQUENCE</scope>
    <source>
        <strain evidence="7">DS2795</strain>
    </source>
</reference>
<dbReference type="AlphaFoldDB" id="A0AAW8DNK1"/>
<name>A0AAW8DNK1_9BURK</name>
<dbReference type="PANTHER" id="PTHR43133">
    <property type="entry name" value="RNA POLYMERASE ECF-TYPE SIGMA FACTO"/>
    <property type="match status" value="1"/>
</dbReference>
<dbReference type="InterPro" id="IPR013324">
    <property type="entry name" value="RNA_pol_sigma_r3/r4-like"/>
</dbReference>
<dbReference type="Gene3D" id="1.10.10.10">
    <property type="entry name" value="Winged helix-like DNA-binding domain superfamily/Winged helix DNA-binding domain"/>
    <property type="match status" value="1"/>
</dbReference>
<dbReference type="InterPro" id="IPR039425">
    <property type="entry name" value="RNA_pol_sigma-70-like"/>
</dbReference>
<feature type="domain" description="RNA polymerase sigma-70 region 2" evidence="5">
    <location>
        <begin position="13"/>
        <end position="78"/>
    </location>
</feature>
<protein>
    <submittedName>
        <fullName evidence="7">RNA polymerase sigma-70 factor (ECF subfamily)</fullName>
    </submittedName>
</protein>
<dbReference type="GO" id="GO:0003677">
    <property type="term" value="F:DNA binding"/>
    <property type="evidence" value="ECO:0007669"/>
    <property type="project" value="InterPro"/>
</dbReference>
<dbReference type="SUPFAM" id="SSF88659">
    <property type="entry name" value="Sigma3 and sigma4 domains of RNA polymerase sigma factors"/>
    <property type="match status" value="1"/>
</dbReference>
<keyword evidence="3" id="KW-0731">Sigma factor</keyword>
<gene>
    <name evidence="7" type="ORF">J2W25_000046</name>
</gene>
<organism evidence="7 8">
    <name type="scientific">Variovorax boronicumulans</name>
    <dbReference type="NCBI Taxonomy" id="436515"/>
    <lineage>
        <taxon>Bacteria</taxon>
        <taxon>Pseudomonadati</taxon>
        <taxon>Pseudomonadota</taxon>
        <taxon>Betaproteobacteria</taxon>
        <taxon>Burkholderiales</taxon>
        <taxon>Comamonadaceae</taxon>
        <taxon>Variovorax</taxon>
    </lineage>
</organism>
<evidence type="ECO:0000313" key="8">
    <source>
        <dbReference type="Proteomes" id="UP001244295"/>
    </source>
</evidence>
<dbReference type="Pfam" id="PF08281">
    <property type="entry name" value="Sigma70_r4_2"/>
    <property type="match status" value="1"/>
</dbReference>
<evidence type="ECO:0000313" key="7">
    <source>
        <dbReference type="EMBL" id="MDP9921041.1"/>
    </source>
</evidence>
<sequence length="175" mass="19884">MTENVIPLLRSFLVQRYEQLRQRLAVRLGNRELAEDALHETWLKLERSQPMAGPIATPQAYLLRMAVNLAIDVRRAQSQVLLSDDIDMLMNELPDPAPGPAEVAEARSQLEALDGLLSRLPPRRREILLLVRLEGWSQRDVATRLGIPVRTVEYELKAAQDLLFSRLEPRSGRSS</sequence>
<dbReference type="Gene3D" id="1.10.1740.10">
    <property type="match status" value="1"/>
</dbReference>
<feature type="domain" description="RNA polymerase sigma factor 70 region 4 type 2" evidence="6">
    <location>
        <begin position="111"/>
        <end position="158"/>
    </location>
</feature>
<evidence type="ECO:0000256" key="3">
    <source>
        <dbReference type="ARBA" id="ARBA00023082"/>
    </source>
</evidence>
<dbReference type="GO" id="GO:0006352">
    <property type="term" value="P:DNA-templated transcription initiation"/>
    <property type="evidence" value="ECO:0007669"/>
    <property type="project" value="InterPro"/>
</dbReference>
<evidence type="ECO:0000259" key="6">
    <source>
        <dbReference type="Pfam" id="PF08281"/>
    </source>
</evidence>
<dbReference type="InterPro" id="IPR013249">
    <property type="entry name" value="RNA_pol_sigma70_r4_t2"/>
</dbReference>
<evidence type="ECO:0000256" key="2">
    <source>
        <dbReference type="ARBA" id="ARBA00023015"/>
    </source>
</evidence>
<accession>A0AAW8DNK1</accession>
<dbReference type="Pfam" id="PF04542">
    <property type="entry name" value="Sigma70_r2"/>
    <property type="match status" value="1"/>
</dbReference>
<comment type="similarity">
    <text evidence="1">Belongs to the sigma-70 factor family. ECF subfamily.</text>
</comment>
<dbReference type="EMBL" id="JAUSRR010000001">
    <property type="protein sequence ID" value="MDP9921041.1"/>
    <property type="molecule type" value="Genomic_DNA"/>
</dbReference>
<dbReference type="GO" id="GO:0016987">
    <property type="term" value="F:sigma factor activity"/>
    <property type="evidence" value="ECO:0007669"/>
    <property type="project" value="UniProtKB-KW"/>
</dbReference>
<dbReference type="InterPro" id="IPR014284">
    <property type="entry name" value="RNA_pol_sigma-70_dom"/>
</dbReference>
<dbReference type="InterPro" id="IPR007627">
    <property type="entry name" value="RNA_pol_sigma70_r2"/>
</dbReference>
<dbReference type="Proteomes" id="UP001244295">
    <property type="component" value="Unassembled WGS sequence"/>
</dbReference>
<dbReference type="SUPFAM" id="SSF88946">
    <property type="entry name" value="Sigma2 domain of RNA polymerase sigma factors"/>
    <property type="match status" value="1"/>
</dbReference>
<evidence type="ECO:0000256" key="1">
    <source>
        <dbReference type="ARBA" id="ARBA00010641"/>
    </source>
</evidence>
<dbReference type="PANTHER" id="PTHR43133:SF63">
    <property type="entry name" value="RNA POLYMERASE SIGMA FACTOR FECI-RELATED"/>
    <property type="match status" value="1"/>
</dbReference>
<comment type="caution">
    <text evidence="7">The sequence shown here is derived from an EMBL/GenBank/DDBJ whole genome shotgun (WGS) entry which is preliminary data.</text>
</comment>
<dbReference type="RefSeq" id="WP_307635466.1">
    <property type="nucleotide sequence ID" value="NZ_JAUSRR010000001.1"/>
</dbReference>
<evidence type="ECO:0000259" key="5">
    <source>
        <dbReference type="Pfam" id="PF04542"/>
    </source>
</evidence>
<keyword evidence="2" id="KW-0805">Transcription regulation</keyword>
<keyword evidence="4" id="KW-0804">Transcription</keyword>
<evidence type="ECO:0000256" key="4">
    <source>
        <dbReference type="ARBA" id="ARBA00023163"/>
    </source>
</evidence>
<dbReference type="NCBIfam" id="TIGR02937">
    <property type="entry name" value="sigma70-ECF"/>
    <property type="match status" value="1"/>
</dbReference>
<proteinExistence type="inferred from homology"/>
<dbReference type="InterPro" id="IPR036388">
    <property type="entry name" value="WH-like_DNA-bd_sf"/>
</dbReference>